<proteinExistence type="predicted"/>
<comment type="caution">
    <text evidence="1">The sequence shown here is derived from an EMBL/GenBank/DDBJ whole genome shotgun (WGS) entry which is preliminary data.</text>
</comment>
<dbReference type="PANTHER" id="PTHR33050:SF7">
    <property type="entry name" value="RIBONUCLEASE H"/>
    <property type="match status" value="1"/>
</dbReference>
<evidence type="ECO:0000313" key="2">
    <source>
        <dbReference type="Proteomes" id="UP000324800"/>
    </source>
</evidence>
<dbReference type="PANTHER" id="PTHR33050">
    <property type="entry name" value="REVERSE TRANSCRIPTASE DOMAIN-CONTAINING PROTEIN"/>
    <property type="match status" value="1"/>
</dbReference>
<sequence>MKTLGWIIQDHKCRLEAQQEFNFLRWRINSKEMNMKITQDRQQSLIQQLQILLIKIRKQQTIRIRQIASIRGKLIFLKPSIPKASFHIMIMNQIIKQFVNNNNWKIEIICPKTIIPELQWWITTINLNIPINIKPFHHQAQLTSDASKDGWGGTFQIIGQKEIKIADKWRNKESNNSSNFREISAIYLSLLQMLPQIKRYQIQDILVQTDNQVASYNINRRRANWTLAEIVERIIDLTVKENLRLRVIHLPGVLNHTADSLSRLSRSGDYGIKKEILQQVLKEWNIKIEIDAFANRKNRKTRRFYTVNKDKWAEARDGLSQNWTNKVILVHPPIPLIPKSLAKIKEENTTAIVIVPIWEGQYWWPMLQELKIKAKVLGKSQEVLEMGAKMKKRGLMLPPGEMGIFLITKMQKENNYSENL</sequence>
<dbReference type="GO" id="GO:0003676">
    <property type="term" value="F:nucleic acid binding"/>
    <property type="evidence" value="ECO:0007669"/>
    <property type="project" value="InterPro"/>
</dbReference>
<dbReference type="CDD" id="cd09275">
    <property type="entry name" value="RNase_HI_RT_DIRS1"/>
    <property type="match status" value="1"/>
</dbReference>
<dbReference type="OrthoDB" id="2371919at2759"/>
<reference evidence="1 2" key="1">
    <citation type="submission" date="2019-03" db="EMBL/GenBank/DDBJ databases">
        <title>Single cell metagenomics reveals metabolic interactions within the superorganism composed of flagellate Streblomastix strix and complex community of Bacteroidetes bacteria on its surface.</title>
        <authorList>
            <person name="Treitli S.C."/>
            <person name="Kolisko M."/>
            <person name="Husnik F."/>
            <person name="Keeling P."/>
            <person name="Hampl V."/>
        </authorList>
    </citation>
    <scope>NUCLEOTIDE SEQUENCE [LARGE SCALE GENOMIC DNA]</scope>
    <source>
        <strain evidence="1">ST1C</strain>
    </source>
</reference>
<dbReference type="InterPro" id="IPR036397">
    <property type="entry name" value="RNaseH_sf"/>
</dbReference>
<accession>A0A5J4W580</accession>
<protein>
    <submittedName>
        <fullName evidence="1">Putative Pol polyprotein</fullName>
    </submittedName>
</protein>
<dbReference type="Gene3D" id="3.30.420.10">
    <property type="entry name" value="Ribonuclease H-like superfamily/Ribonuclease H"/>
    <property type="match status" value="1"/>
</dbReference>
<organism evidence="1 2">
    <name type="scientific">Streblomastix strix</name>
    <dbReference type="NCBI Taxonomy" id="222440"/>
    <lineage>
        <taxon>Eukaryota</taxon>
        <taxon>Metamonada</taxon>
        <taxon>Preaxostyla</taxon>
        <taxon>Oxymonadida</taxon>
        <taxon>Streblomastigidae</taxon>
        <taxon>Streblomastix</taxon>
    </lineage>
</organism>
<dbReference type="InterPro" id="IPR052055">
    <property type="entry name" value="Hepadnavirus_pol/RT"/>
</dbReference>
<name>A0A5J4W580_9EUKA</name>
<dbReference type="AlphaFoldDB" id="A0A5J4W580"/>
<gene>
    <name evidence="1" type="ORF">EZS28_014710</name>
</gene>
<evidence type="ECO:0000313" key="1">
    <source>
        <dbReference type="EMBL" id="KAA6389766.1"/>
    </source>
</evidence>
<dbReference type="Proteomes" id="UP000324800">
    <property type="component" value="Unassembled WGS sequence"/>
</dbReference>
<dbReference type="SUPFAM" id="SSF56672">
    <property type="entry name" value="DNA/RNA polymerases"/>
    <property type="match status" value="1"/>
</dbReference>
<dbReference type="EMBL" id="SNRW01003468">
    <property type="protein sequence ID" value="KAA6389766.1"/>
    <property type="molecule type" value="Genomic_DNA"/>
</dbReference>
<dbReference type="InterPro" id="IPR043502">
    <property type="entry name" value="DNA/RNA_pol_sf"/>
</dbReference>